<dbReference type="Proteomes" id="UP001305779">
    <property type="component" value="Unassembled WGS sequence"/>
</dbReference>
<evidence type="ECO:0000256" key="1">
    <source>
        <dbReference type="ARBA" id="ARBA00022723"/>
    </source>
</evidence>
<evidence type="ECO:0000313" key="6">
    <source>
        <dbReference type="Proteomes" id="UP001305779"/>
    </source>
</evidence>
<dbReference type="Gene3D" id="4.10.240.10">
    <property type="entry name" value="Zn(2)-C6 fungal-type DNA-binding domain"/>
    <property type="match status" value="1"/>
</dbReference>
<feature type="domain" description="Zn(2)-C6 fungal-type" evidence="4">
    <location>
        <begin position="44"/>
        <end position="74"/>
    </location>
</feature>
<feature type="region of interest" description="Disordered" evidence="3">
    <location>
        <begin position="1"/>
        <end position="35"/>
    </location>
</feature>
<dbReference type="CDD" id="cd12148">
    <property type="entry name" value="fungal_TF_MHR"/>
    <property type="match status" value="1"/>
</dbReference>
<organism evidence="5 6">
    <name type="scientific">Zasmidium cellare</name>
    <name type="common">Wine cellar mold</name>
    <name type="synonym">Racodium cellare</name>
    <dbReference type="NCBI Taxonomy" id="395010"/>
    <lineage>
        <taxon>Eukaryota</taxon>
        <taxon>Fungi</taxon>
        <taxon>Dikarya</taxon>
        <taxon>Ascomycota</taxon>
        <taxon>Pezizomycotina</taxon>
        <taxon>Dothideomycetes</taxon>
        <taxon>Dothideomycetidae</taxon>
        <taxon>Mycosphaerellales</taxon>
        <taxon>Mycosphaerellaceae</taxon>
        <taxon>Zasmidium</taxon>
    </lineage>
</organism>
<feature type="region of interest" description="Disordered" evidence="3">
    <location>
        <begin position="577"/>
        <end position="602"/>
    </location>
</feature>
<dbReference type="EMBL" id="JAXOVC010000011">
    <property type="protein sequence ID" value="KAK4495814.1"/>
    <property type="molecule type" value="Genomic_DNA"/>
</dbReference>
<evidence type="ECO:0000313" key="5">
    <source>
        <dbReference type="EMBL" id="KAK4495814.1"/>
    </source>
</evidence>
<dbReference type="PROSITE" id="PS50048">
    <property type="entry name" value="ZN2_CY6_FUNGAL_2"/>
    <property type="match status" value="1"/>
</dbReference>
<dbReference type="InterPro" id="IPR007219">
    <property type="entry name" value="XnlR_reg_dom"/>
</dbReference>
<proteinExistence type="predicted"/>
<feature type="region of interest" description="Disordered" evidence="3">
    <location>
        <begin position="482"/>
        <end position="525"/>
    </location>
</feature>
<feature type="region of interest" description="Disordered" evidence="3">
    <location>
        <begin position="161"/>
        <end position="208"/>
    </location>
</feature>
<dbReference type="PANTHER" id="PTHR47655">
    <property type="entry name" value="QUINIC ACID UTILIZATION ACTIVATOR"/>
    <property type="match status" value="1"/>
</dbReference>
<dbReference type="InterPro" id="IPR001138">
    <property type="entry name" value="Zn2Cys6_DnaBD"/>
</dbReference>
<dbReference type="SUPFAM" id="SSF57701">
    <property type="entry name" value="Zn2/Cys6 DNA-binding domain"/>
    <property type="match status" value="1"/>
</dbReference>
<dbReference type="CDD" id="cd00067">
    <property type="entry name" value="GAL4"/>
    <property type="match status" value="1"/>
</dbReference>
<dbReference type="PROSITE" id="PS00463">
    <property type="entry name" value="ZN2_CY6_FUNGAL_1"/>
    <property type="match status" value="1"/>
</dbReference>
<name>A0ABR0E311_ZASCE</name>
<protein>
    <recommendedName>
        <fullName evidence="4">Zn(2)-C6 fungal-type domain-containing protein</fullName>
    </recommendedName>
</protein>
<feature type="compositionally biased region" description="Polar residues" evidence="3">
    <location>
        <begin position="577"/>
        <end position="588"/>
    </location>
</feature>
<keyword evidence="2" id="KW-0539">Nucleus</keyword>
<dbReference type="PANTHER" id="PTHR47655:SF2">
    <property type="entry name" value="QUINIC ACID UTILIZATION ACTIVATOR"/>
    <property type="match status" value="1"/>
</dbReference>
<accession>A0ABR0E311</accession>
<dbReference type="Pfam" id="PF04082">
    <property type="entry name" value="Fungal_trans"/>
    <property type="match status" value="1"/>
</dbReference>
<comment type="caution">
    <text evidence="5">The sequence shown here is derived from an EMBL/GenBank/DDBJ whole genome shotgun (WGS) entry which is preliminary data.</text>
</comment>
<feature type="compositionally biased region" description="Basic and acidic residues" evidence="3">
    <location>
        <begin position="1"/>
        <end position="14"/>
    </location>
</feature>
<reference evidence="5 6" key="1">
    <citation type="journal article" date="2023" name="G3 (Bethesda)">
        <title>A chromosome-level genome assembly of Zasmidium syzygii isolated from banana leaves.</title>
        <authorList>
            <person name="van Westerhoven A.C."/>
            <person name="Mehrabi R."/>
            <person name="Talebi R."/>
            <person name="Steentjes M.B.F."/>
            <person name="Corcolon B."/>
            <person name="Chong P.A."/>
            <person name="Kema G.H.J."/>
            <person name="Seidl M.F."/>
        </authorList>
    </citation>
    <scope>NUCLEOTIDE SEQUENCE [LARGE SCALE GENOMIC DNA]</scope>
    <source>
        <strain evidence="5 6">P124</strain>
    </source>
</reference>
<dbReference type="InterPro" id="IPR036864">
    <property type="entry name" value="Zn2-C6_fun-type_DNA-bd_sf"/>
</dbReference>
<dbReference type="InterPro" id="IPR052783">
    <property type="entry name" value="Metabolic/Drug-Res_Regulator"/>
</dbReference>
<evidence type="ECO:0000256" key="3">
    <source>
        <dbReference type="SAM" id="MobiDB-lite"/>
    </source>
</evidence>
<dbReference type="Pfam" id="PF00172">
    <property type="entry name" value="Zn_clus"/>
    <property type="match status" value="1"/>
</dbReference>
<dbReference type="SMART" id="SM00066">
    <property type="entry name" value="GAL4"/>
    <property type="match status" value="1"/>
</dbReference>
<feature type="compositionally biased region" description="Low complexity" evidence="3">
    <location>
        <begin position="590"/>
        <end position="602"/>
    </location>
</feature>
<sequence length="674" mass="73617">MLQDTHDGLPERETGNTSRKRPSQTGDSIAKKADRAKRVRVSRACDQCRAGREKCDGAQPTCHTCETQGRSCTYHEQPKKRGIQPNYIRTLELTLAWLLQTHPGCEARLSHLLPDPNEEVHQLIALKDANASDALHAVWRNGIVCRQVDQLLSGATIEVPQQSEGDLGPANLDDGAELGHGDGFAENHVPYHSPPQSAPSDGHAALLDTQGSGAHFSPILGSFNQSHPETARLQLPTKAWSMLEDHFAFTQTWLPITEKHDILKLMYSYPAAGLPRNEAISSDHAELWSIMAWSAARSDGESRMEAYRCRDVARSLIPKEANVSLGHVKALLILGLVDLSNGTLLPAWLTIGSAVRLLVHLTSRENTGASLLGDRLKHTYLAAFVLESTIASRTGALAHLRSEDITTIGPVIEDGLDEWSPWQDPAESLGSEKCPARSISTFNELVRMALRRPRNLATSPQTPQSQQELNVVFDLLRNGSAKHDRQHPSALLAKQRSSNPTTDHNEVPSIASNPISHARTHSSPMDFWSAQHSGSHSMQGMSLDTQYPFMSIPNETTESLPGSTPAQMTVSTATPSFWLGESSSSRLPEQQLSNGGAGNQAGSAGDIFEELAMLDRTDSTQKPNFMENLGFGPDLDLAEFFGADYQPSDPLLAYMQPNEFADFSQAYDAEKDAG</sequence>
<evidence type="ECO:0000259" key="4">
    <source>
        <dbReference type="PROSITE" id="PS50048"/>
    </source>
</evidence>
<evidence type="ECO:0000256" key="2">
    <source>
        <dbReference type="ARBA" id="ARBA00023242"/>
    </source>
</evidence>
<keyword evidence="6" id="KW-1185">Reference proteome</keyword>
<keyword evidence="1" id="KW-0479">Metal-binding</keyword>
<gene>
    <name evidence="5" type="ORF">PRZ48_013082</name>
</gene>